<evidence type="ECO:0000313" key="2">
    <source>
        <dbReference type="EMBL" id="CAD7576876.1"/>
    </source>
</evidence>
<feature type="region of interest" description="Disordered" evidence="1">
    <location>
        <begin position="64"/>
        <end position="86"/>
    </location>
</feature>
<sequence length="239" mass="27463">MKNQTLVTRSTTKRCSLYIDTALTERCCIWTRGRAALYRMDIRLIPTPMIIPYSRLISRQQRKVAVRGRRSSSETSSREIAGGQWLRNRTRGLRHTPLRLSRGGLTGSPPQQGDYVILHHEYHDKDLLEVLHNKGTMSYSTMNIMARTYWKSSTTRERDHSYRSPVDVDHVAEGVLRGVARGAERRGLKRRQTLPDVTWETEEIREVKVVCGGIGAFDPITNVVESKWCPQIIFIIGKR</sequence>
<dbReference type="AlphaFoldDB" id="A0A7R9PBM6"/>
<proteinExistence type="predicted"/>
<evidence type="ECO:0000256" key="1">
    <source>
        <dbReference type="SAM" id="MobiDB-lite"/>
    </source>
</evidence>
<accession>A0A7R9PBM6</accession>
<gene>
    <name evidence="2" type="ORF">TCMB3V08_LOCUS9436</name>
</gene>
<protein>
    <submittedName>
        <fullName evidence="2">(California timema) hypothetical protein</fullName>
    </submittedName>
</protein>
<name>A0A7R9PBM6_TIMCA</name>
<dbReference type="EMBL" id="OE184802">
    <property type="protein sequence ID" value="CAD7576876.1"/>
    <property type="molecule type" value="Genomic_DNA"/>
</dbReference>
<reference evidence="2" key="1">
    <citation type="submission" date="2020-11" db="EMBL/GenBank/DDBJ databases">
        <authorList>
            <person name="Tran Van P."/>
        </authorList>
    </citation>
    <scope>NUCLEOTIDE SEQUENCE</scope>
</reference>
<organism evidence="2">
    <name type="scientific">Timema californicum</name>
    <name type="common">California timema</name>
    <name type="synonym">Walking stick</name>
    <dbReference type="NCBI Taxonomy" id="61474"/>
    <lineage>
        <taxon>Eukaryota</taxon>
        <taxon>Metazoa</taxon>
        <taxon>Ecdysozoa</taxon>
        <taxon>Arthropoda</taxon>
        <taxon>Hexapoda</taxon>
        <taxon>Insecta</taxon>
        <taxon>Pterygota</taxon>
        <taxon>Neoptera</taxon>
        <taxon>Polyneoptera</taxon>
        <taxon>Phasmatodea</taxon>
        <taxon>Timematodea</taxon>
        <taxon>Timematoidea</taxon>
        <taxon>Timematidae</taxon>
        <taxon>Timema</taxon>
    </lineage>
</organism>